<accession>A0A4Z2F2Q1</accession>
<dbReference type="EMBL" id="SRLO01001770">
    <property type="protein sequence ID" value="TNN35429.1"/>
    <property type="molecule type" value="Genomic_DNA"/>
</dbReference>
<feature type="region of interest" description="Disordered" evidence="1">
    <location>
        <begin position="32"/>
        <end position="60"/>
    </location>
</feature>
<comment type="caution">
    <text evidence="2">The sequence shown here is derived from an EMBL/GenBank/DDBJ whole genome shotgun (WGS) entry which is preliminary data.</text>
</comment>
<proteinExistence type="predicted"/>
<dbReference type="AlphaFoldDB" id="A0A4Z2F2Q1"/>
<sequence length="60" mass="6580">MQKATGIITGLVSMRPRAAMARCGDGMLTRSTLSFTSASPSTRDSCSDSRRRSRPRSTQW</sequence>
<feature type="compositionally biased region" description="Basic residues" evidence="1">
    <location>
        <begin position="51"/>
        <end position="60"/>
    </location>
</feature>
<gene>
    <name evidence="2" type="ORF">EYF80_054406</name>
</gene>
<reference evidence="2 3" key="1">
    <citation type="submission" date="2019-03" db="EMBL/GenBank/DDBJ databases">
        <title>First draft genome of Liparis tanakae, snailfish: a comprehensive survey of snailfish specific genes.</title>
        <authorList>
            <person name="Kim W."/>
            <person name="Song I."/>
            <person name="Jeong J.-H."/>
            <person name="Kim D."/>
            <person name="Kim S."/>
            <person name="Ryu S."/>
            <person name="Song J.Y."/>
            <person name="Lee S.K."/>
        </authorList>
    </citation>
    <scope>NUCLEOTIDE SEQUENCE [LARGE SCALE GENOMIC DNA]</scope>
    <source>
        <tissue evidence="2">Muscle</tissue>
    </source>
</reference>
<dbReference type="Proteomes" id="UP000314294">
    <property type="component" value="Unassembled WGS sequence"/>
</dbReference>
<evidence type="ECO:0000256" key="1">
    <source>
        <dbReference type="SAM" id="MobiDB-lite"/>
    </source>
</evidence>
<protein>
    <submittedName>
        <fullName evidence="2">Uncharacterized protein</fullName>
    </submittedName>
</protein>
<name>A0A4Z2F2Q1_9TELE</name>
<organism evidence="2 3">
    <name type="scientific">Liparis tanakae</name>
    <name type="common">Tanaka's snailfish</name>
    <dbReference type="NCBI Taxonomy" id="230148"/>
    <lineage>
        <taxon>Eukaryota</taxon>
        <taxon>Metazoa</taxon>
        <taxon>Chordata</taxon>
        <taxon>Craniata</taxon>
        <taxon>Vertebrata</taxon>
        <taxon>Euteleostomi</taxon>
        <taxon>Actinopterygii</taxon>
        <taxon>Neopterygii</taxon>
        <taxon>Teleostei</taxon>
        <taxon>Neoteleostei</taxon>
        <taxon>Acanthomorphata</taxon>
        <taxon>Eupercaria</taxon>
        <taxon>Perciformes</taxon>
        <taxon>Cottioidei</taxon>
        <taxon>Cottales</taxon>
        <taxon>Liparidae</taxon>
        <taxon>Liparis</taxon>
    </lineage>
</organism>
<evidence type="ECO:0000313" key="3">
    <source>
        <dbReference type="Proteomes" id="UP000314294"/>
    </source>
</evidence>
<evidence type="ECO:0000313" key="2">
    <source>
        <dbReference type="EMBL" id="TNN35429.1"/>
    </source>
</evidence>
<keyword evidence="3" id="KW-1185">Reference proteome</keyword>